<dbReference type="Pfam" id="PF06441">
    <property type="entry name" value="EHN"/>
    <property type="match status" value="1"/>
</dbReference>
<proteinExistence type="inferred from homology"/>
<keyword evidence="7" id="KW-1185">Reference proteome</keyword>
<reference evidence="6 7" key="1">
    <citation type="submission" date="2019-07" db="EMBL/GenBank/DDBJ databases">
        <title>Whole genome shotgun sequence of Novosphingobium sediminis NBRC 106119.</title>
        <authorList>
            <person name="Hosoyama A."/>
            <person name="Uohara A."/>
            <person name="Ohji S."/>
            <person name="Ichikawa N."/>
        </authorList>
    </citation>
    <scope>NUCLEOTIDE SEQUENCE [LARGE SCALE GENOMIC DNA]</scope>
    <source>
        <strain evidence="6 7">NBRC 106119</strain>
    </source>
</reference>
<dbReference type="OrthoDB" id="27092at2"/>
<dbReference type="EMBL" id="BJYR01000004">
    <property type="protein sequence ID" value="GEN98812.1"/>
    <property type="molecule type" value="Genomic_DNA"/>
</dbReference>
<comment type="similarity">
    <text evidence="1">Belongs to the peptidase S33 family.</text>
</comment>
<accession>A0A512AGN7</accession>
<evidence type="ECO:0000259" key="5">
    <source>
        <dbReference type="Pfam" id="PF06441"/>
    </source>
</evidence>
<dbReference type="GO" id="GO:0004301">
    <property type="term" value="F:epoxide hydrolase activity"/>
    <property type="evidence" value="ECO:0007669"/>
    <property type="project" value="TreeGrafter"/>
</dbReference>
<evidence type="ECO:0000256" key="2">
    <source>
        <dbReference type="ARBA" id="ARBA00022797"/>
    </source>
</evidence>
<organism evidence="6 7">
    <name type="scientific">Novosphingobium sediminis</name>
    <dbReference type="NCBI Taxonomy" id="707214"/>
    <lineage>
        <taxon>Bacteria</taxon>
        <taxon>Pseudomonadati</taxon>
        <taxon>Pseudomonadota</taxon>
        <taxon>Alphaproteobacteria</taxon>
        <taxon>Sphingomonadales</taxon>
        <taxon>Sphingomonadaceae</taxon>
        <taxon>Novosphingobium</taxon>
    </lineage>
</organism>
<evidence type="ECO:0000313" key="7">
    <source>
        <dbReference type="Proteomes" id="UP000321464"/>
    </source>
</evidence>
<dbReference type="InterPro" id="IPR016292">
    <property type="entry name" value="Epoxide_hydrolase"/>
</dbReference>
<feature type="domain" description="Epoxide hydrolase N-terminal" evidence="5">
    <location>
        <begin position="5"/>
        <end position="110"/>
    </location>
</feature>
<feature type="active site" description="Proton donor" evidence="4">
    <location>
        <position position="306"/>
    </location>
</feature>
<dbReference type="Gene3D" id="3.40.50.1820">
    <property type="entry name" value="alpha/beta hydrolase"/>
    <property type="match status" value="1"/>
</dbReference>
<dbReference type="PANTHER" id="PTHR21661:SF35">
    <property type="entry name" value="EPOXIDE HYDROLASE"/>
    <property type="match status" value="1"/>
</dbReference>
<evidence type="ECO:0000313" key="6">
    <source>
        <dbReference type="EMBL" id="GEN98812.1"/>
    </source>
</evidence>
<feature type="active site" description="Proton acceptor" evidence="4">
    <location>
        <position position="357"/>
    </location>
</feature>
<dbReference type="PRINTS" id="PR00412">
    <property type="entry name" value="EPOXHYDRLASE"/>
</dbReference>
<dbReference type="InterPro" id="IPR000639">
    <property type="entry name" value="Epox_hydrolase-like"/>
</dbReference>
<name>A0A512AGN7_9SPHN</name>
<sequence length="379" mass="42124">MSEAVEPFAYRVPQEALDDLHARIDMARWPEREVVDDWTQGVPLAALQELVRYWRHEYDWRKCENWLNGLGLYTTTIDGVAIRFLHVRSKHEGASPLIMTHGWPGSILEFRGVIDALTDPEAHGGTAADAFHLVIPCLPGFGLSGKPERHGWGVEKIARAWGVLMARLGYAQWFAQGGDWGAIVTSQIGQQAVEGCAGIHVNMPIARPLPEDMANPSPAELKALGALKYYQDWDSGYSKEQSTRPQTIGYSLVDSPVGLAGWIYEKMWAWTDNDGMPESALSRDAMLDNIMLYWLPAAGASSARLYWESFGSAEAGDIAMPVAVSAFPKEVLPTPRKWMERRCAKIVHWGEMAKGGHFAAWEQPAAFVGELRTAFALMR</sequence>
<keyword evidence="3 6" id="KW-0378">Hydrolase</keyword>
<dbReference type="Proteomes" id="UP000321464">
    <property type="component" value="Unassembled WGS sequence"/>
</dbReference>
<keyword evidence="2" id="KW-0058">Aromatic hydrocarbons catabolism</keyword>
<dbReference type="InterPro" id="IPR010497">
    <property type="entry name" value="Epoxide_hydro_N"/>
</dbReference>
<feature type="active site" description="Nucleophile" evidence="4">
    <location>
        <position position="179"/>
    </location>
</feature>
<dbReference type="PANTHER" id="PTHR21661">
    <property type="entry name" value="EPOXIDE HYDROLASE 1-RELATED"/>
    <property type="match status" value="1"/>
</dbReference>
<comment type="caution">
    <text evidence="6">The sequence shown here is derived from an EMBL/GenBank/DDBJ whole genome shotgun (WGS) entry which is preliminary data.</text>
</comment>
<protein>
    <submittedName>
        <fullName evidence="6">Hydrolase</fullName>
    </submittedName>
</protein>
<gene>
    <name evidence="6" type="ORF">NSE01_06450</name>
</gene>
<dbReference type="RefSeq" id="WP_147158199.1">
    <property type="nucleotide sequence ID" value="NZ_BJYR01000004.1"/>
</dbReference>
<dbReference type="SUPFAM" id="SSF53474">
    <property type="entry name" value="alpha/beta-Hydrolases"/>
    <property type="match status" value="1"/>
</dbReference>
<dbReference type="InterPro" id="IPR029058">
    <property type="entry name" value="AB_hydrolase_fold"/>
</dbReference>
<dbReference type="PIRSF" id="PIRSF001112">
    <property type="entry name" value="Epoxide_hydrolase"/>
    <property type="match status" value="1"/>
</dbReference>
<evidence type="ECO:0000256" key="3">
    <source>
        <dbReference type="ARBA" id="ARBA00022801"/>
    </source>
</evidence>
<evidence type="ECO:0000256" key="1">
    <source>
        <dbReference type="ARBA" id="ARBA00010088"/>
    </source>
</evidence>
<evidence type="ECO:0000256" key="4">
    <source>
        <dbReference type="PIRSR" id="PIRSR001112-1"/>
    </source>
</evidence>
<dbReference type="GO" id="GO:0097176">
    <property type="term" value="P:epoxide metabolic process"/>
    <property type="evidence" value="ECO:0007669"/>
    <property type="project" value="TreeGrafter"/>
</dbReference>
<dbReference type="AlphaFoldDB" id="A0A512AGN7"/>